<dbReference type="InterPro" id="IPR002083">
    <property type="entry name" value="MATH/TRAF_dom"/>
</dbReference>
<dbReference type="Pfam" id="PF02176">
    <property type="entry name" value="zf-TRAF"/>
    <property type="match status" value="1"/>
</dbReference>
<feature type="region of interest" description="Disordered" evidence="8">
    <location>
        <begin position="913"/>
        <end position="977"/>
    </location>
</feature>
<name>A0A0G4G0P3_9ALVE</name>
<dbReference type="PROSITE" id="PS50145">
    <property type="entry name" value="ZF_TRAF"/>
    <property type="match status" value="2"/>
</dbReference>
<dbReference type="GO" id="GO:0008270">
    <property type="term" value="F:zinc ion binding"/>
    <property type="evidence" value="ECO:0007669"/>
    <property type="project" value="UniProtKB-KW"/>
</dbReference>
<dbReference type="PANTHER" id="PTHR10131:SF157">
    <property type="entry name" value="RECEPTOR-ASSOCIATED FACTOR, PUTATIVE-RELATED"/>
    <property type="match status" value="1"/>
</dbReference>
<organism evidence="10">
    <name type="scientific">Chromera velia CCMP2878</name>
    <dbReference type="NCBI Taxonomy" id="1169474"/>
    <lineage>
        <taxon>Eukaryota</taxon>
        <taxon>Sar</taxon>
        <taxon>Alveolata</taxon>
        <taxon>Colpodellida</taxon>
        <taxon>Chromeraceae</taxon>
        <taxon>Chromera</taxon>
    </lineage>
</organism>
<evidence type="ECO:0000256" key="8">
    <source>
        <dbReference type="SAM" id="MobiDB-lite"/>
    </source>
</evidence>
<keyword evidence="4" id="KW-0677">Repeat</keyword>
<feature type="domain" description="TRAF-type" evidence="9">
    <location>
        <begin position="106"/>
        <end position="161"/>
    </location>
</feature>
<dbReference type="SUPFAM" id="SSF49599">
    <property type="entry name" value="TRAF domain-like"/>
    <property type="match status" value="3"/>
</dbReference>
<proteinExistence type="predicted"/>
<evidence type="ECO:0000259" key="9">
    <source>
        <dbReference type="PROSITE" id="PS50145"/>
    </source>
</evidence>
<sequence length="999" mass="111105">MVWKCQYHEAGCPFKGLIVQVEEHLNTDCLDVLLQCPHKCKMNIPRREMQKHVSTSCVKAPVPCPNNCGELSQRAVLQSHLLECVAAVVPCPHECGKEFMRGACDAHMKGCPKFPVECPNACGVQPPRDSLDDHLTHACDHTVNACPVPGCGLRMQRKAIKGHSGFCAKLHRDRHKLGQRGSVKRFRWTFPDFESALGEGRDLFDSRMIKVFGMRRKLVFYPQGFGRSSGKASIFLAGPNNYAHRVNCTVSISVVNGKDEKIRAVRRGNRNEFGEGWGFDLCETSALVDAARQGAEGTLELRIGFYLSEDVEKNQRQRWTLTVLVIRCPLCQSRDPPAETSSERRKDGLTSWHSVHSNGKGKGKDRKRRWMLDARSPYGMRWRCRSLKICLLKRWRDITASPRRLALCLEKRPQKEPSPCRTVSDKPNPCCCGIASERSPTSCLLSRSVKWPGSGALPLIPMLLSSSPFPQGVDCRVSFPSLERGEVHLLEVAEIQVEQKGALLHAGTKFYRTTDGGAGYVTARWDEGRFRSIEERKDRPVSSSLEEIRIDSLPNRDPSKPLEVGDAVVSCREHTCTSSGRLIEKGQVGHLFRKTSEALYCNIKFPRWSEETEWKGEMMQEIQLEPFANRVRPGSTVRSRKGRPFGGHQSIGTVMSIGRYFDRFVSVDFGGDSEATCSLTELEPVDMTNASCQEGGRETRKTLSTWSEDLSQIRPSADDRLYFLSSFVADWSGISSEAFEGKEGFVVDCEWREKVGLVLISQFGVCGLMAGRVEGGLDDFELVEEPNVDPSKPLQVGDAVTFDCGETGWVKMVFGEFEFVVVEDTRAPQSEIRRCMVLNVKANRLRPGVRVRVREGEGQVVGGSAGLPPGRRETVGFVQKIQYGQVMVDFFGLVVVCEPNQLEIVEVAEAGSQCDDTNVDVETPSRPTNGEDLPTSPDSQADCQAASTRSGKGDREKTEVVELRDDEVTENPSRFRLGHSPCVALAGGLPASPPNQRRI</sequence>
<feature type="region of interest" description="Disordered" evidence="8">
    <location>
        <begin position="334"/>
        <end position="368"/>
    </location>
</feature>
<accession>A0A0G4G0P3</accession>
<dbReference type="InterPro" id="IPR001293">
    <property type="entry name" value="Znf_TRAF"/>
</dbReference>
<feature type="zinc finger region" description="TRAF-type" evidence="7">
    <location>
        <begin position="106"/>
        <end position="161"/>
    </location>
</feature>
<feature type="zinc finger region" description="TRAF-type" evidence="7">
    <location>
        <begin position="24"/>
        <end position="78"/>
    </location>
</feature>
<gene>
    <name evidence="10" type="ORF">Cvel_19632</name>
</gene>
<keyword evidence="6 7" id="KW-0862">Zinc</keyword>
<dbReference type="Gene3D" id="3.30.40.10">
    <property type="entry name" value="Zinc/RING finger domain, C3HC4 (zinc finger)"/>
    <property type="match status" value="3"/>
</dbReference>
<comment type="subcellular location">
    <subcellularLocation>
        <location evidence="1">Cytoplasm</location>
    </subcellularLocation>
</comment>
<dbReference type="InterPro" id="IPR008974">
    <property type="entry name" value="TRAF-like"/>
</dbReference>
<keyword evidence="2" id="KW-0963">Cytoplasm</keyword>
<dbReference type="CDD" id="cd00121">
    <property type="entry name" value="MATH"/>
    <property type="match status" value="1"/>
</dbReference>
<dbReference type="Gene3D" id="2.60.210.10">
    <property type="entry name" value="Apoptosis, Tumor Necrosis Factor Receptor Associated Protein 2, Chain A"/>
    <property type="match status" value="1"/>
</dbReference>
<dbReference type="GO" id="GO:0043122">
    <property type="term" value="P:regulation of canonical NF-kappaB signal transduction"/>
    <property type="evidence" value="ECO:0007669"/>
    <property type="project" value="TreeGrafter"/>
</dbReference>
<evidence type="ECO:0000256" key="6">
    <source>
        <dbReference type="ARBA" id="ARBA00022833"/>
    </source>
</evidence>
<evidence type="ECO:0000256" key="3">
    <source>
        <dbReference type="ARBA" id="ARBA00022723"/>
    </source>
</evidence>
<feature type="compositionally biased region" description="Polar residues" evidence="8">
    <location>
        <begin position="936"/>
        <end position="950"/>
    </location>
</feature>
<dbReference type="GO" id="GO:0005737">
    <property type="term" value="C:cytoplasm"/>
    <property type="evidence" value="ECO:0007669"/>
    <property type="project" value="UniProtKB-SubCell"/>
</dbReference>
<evidence type="ECO:0000256" key="7">
    <source>
        <dbReference type="PROSITE-ProRule" id="PRU00207"/>
    </source>
</evidence>
<reference evidence="10" key="1">
    <citation type="submission" date="2014-11" db="EMBL/GenBank/DDBJ databases">
        <authorList>
            <person name="Otto D Thomas"/>
            <person name="Naeem Raeece"/>
        </authorList>
    </citation>
    <scope>NUCLEOTIDE SEQUENCE</scope>
</reference>
<dbReference type="VEuPathDB" id="CryptoDB:Cvel_19632"/>
<evidence type="ECO:0000256" key="1">
    <source>
        <dbReference type="ARBA" id="ARBA00004496"/>
    </source>
</evidence>
<dbReference type="InterPro" id="IPR013083">
    <property type="entry name" value="Znf_RING/FYVE/PHD"/>
</dbReference>
<feature type="compositionally biased region" description="Basic and acidic residues" evidence="8">
    <location>
        <begin position="951"/>
        <end position="963"/>
    </location>
</feature>
<keyword evidence="5 7" id="KW-0863">Zinc-finger</keyword>
<dbReference type="PANTHER" id="PTHR10131">
    <property type="entry name" value="TNF RECEPTOR ASSOCIATED FACTOR"/>
    <property type="match status" value="1"/>
</dbReference>
<evidence type="ECO:0000256" key="2">
    <source>
        <dbReference type="ARBA" id="ARBA00022490"/>
    </source>
</evidence>
<evidence type="ECO:0000256" key="5">
    <source>
        <dbReference type="ARBA" id="ARBA00022771"/>
    </source>
</evidence>
<dbReference type="AlphaFoldDB" id="A0A0G4G0P3"/>
<dbReference type="EMBL" id="CDMZ01000783">
    <property type="protein sequence ID" value="CEM21364.1"/>
    <property type="molecule type" value="Genomic_DNA"/>
</dbReference>
<evidence type="ECO:0000313" key="10">
    <source>
        <dbReference type="EMBL" id="CEM21364.1"/>
    </source>
</evidence>
<evidence type="ECO:0000256" key="4">
    <source>
        <dbReference type="ARBA" id="ARBA00022737"/>
    </source>
</evidence>
<feature type="compositionally biased region" description="Basic residues" evidence="8">
    <location>
        <begin position="359"/>
        <end position="368"/>
    </location>
</feature>
<feature type="domain" description="TRAF-type" evidence="9">
    <location>
        <begin position="24"/>
        <end position="78"/>
    </location>
</feature>
<protein>
    <recommendedName>
        <fullName evidence="9">TRAF-type domain-containing protein</fullName>
    </recommendedName>
</protein>
<keyword evidence="3 7" id="KW-0479">Metal-binding</keyword>